<feature type="transmembrane region" description="Helical" evidence="8">
    <location>
        <begin position="393"/>
        <end position="415"/>
    </location>
</feature>
<evidence type="ECO:0000256" key="8">
    <source>
        <dbReference type="SAM" id="Phobius"/>
    </source>
</evidence>
<dbReference type="InterPro" id="IPR011701">
    <property type="entry name" value="MFS"/>
</dbReference>
<dbReference type="GO" id="GO:0003677">
    <property type="term" value="F:DNA binding"/>
    <property type="evidence" value="ECO:0007669"/>
    <property type="project" value="InterPro"/>
</dbReference>
<feature type="transmembrane region" description="Helical" evidence="8">
    <location>
        <begin position="82"/>
        <end position="100"/>
    </location>
</feature>
<feature type="transmembrane region" description="Helical" evidence="8">
    <location>
        <begin position="268"/>
        <end position="294"/>
    </location>
</feature>
<keyword evidence="3 8" id="KW-0812">Transmembrane</keyword>
<evidence type="ECO:0000313" key="10">
    <source>
        <dbReference type="EMBL" id="KAK8150955.1"/>
    </source>
</evidence>
<evidence type="ECO:0000256" key="1">
    <source>
        <dbReference type="ARBA" id="ARBA00004141"/>
    </source>
</evidence>
<feature type="compositionally biased region" description="Low complexity" evidence="7">
    <location>
        <begin position="468"/>
        <end position="480"/>
    </location>
</feature>
<keyword evidence="4 8" id="KW-1133">Transmembrane helix</keyword>
<dbReference type="GO" id="GO:0016020">
    <property type="term" value="C:membrane"/>
    <property type="evidence" value="ECO:0007669"/>
    <property type="project" value="UniProtKB-SubCell"/>
</dbReference>
<feature type="transmembrane region" description="Helical" evidence="8">
    <location>
        <begin position="167"/>
        <end position="187"/>
    </location>
</feature>
<dbReference type="InterPro" id="IPR020846">
    <property type="entry name" value="MFS_dom"/>
</dbReference>
<dbReference type="PROSITE" id="PS50850">
    <property type="entry name" value="MFS"/>
    <property type="match status" value="1"/>
</dbReference>
<organism evidence="10 11">
    <name type="scientific">Beauveria asiatica</name>
    <dbReference type="NCBI Taxonomy" id="1069075"/>
    <lineage>
        <taxon>Eukaryota</taxon>
        <taxon>Fungi</taxon>
        <taxon>Dikarya</taxon>
        <taxon>Ascomycota</taxon>
        <taxon>Pezizomycotina</taxon>
        <taxon>Sordariomycetes</taxon>
        <taxon>Hypocreomycetidae</taxon>
        <taxon>Hypocreales</taxon>
        <taxon>Cordycipitaceae</taxon>
        <taxon>Beauveria</taxon>
    </lineage>
</organism>
<feature type="transmembrane region" description="Helical" evidence="8">
    <location>
        <begin position="199"/>
        <end position="221"/>
    </location>
</feature>
<feature type="transmembrane region" description="Helical" evidence="8">
    <location>
        <begin position="358"/>
        <end position="381"/>
    </location>
</feature>
<proteinExistence type="predicted"/>
<evidence type="ECO:0000256" key="3">
    <source>
        <dbReference type="ARBA" id="ARBA00022692"/>
    </source>
</evidence>
<dbReference type="Gene3D" id="1.20.1250.20">
    <property type="entry name" value="MFS general substrate transporter like domains"/>
    <property type="match status" value="2"/>
</dbReference>
<dbReference type="SMART" id="SM00906">
    <property type="entry name" value="Fungal_trans"/>
    <property type="match status" value="1"/>
</dbReference>
<keyword evidence="5 8" id="KW-0472">Membrane</keyword>
<dbReference type="FunFam" id="1.20.1250.20:FF:000013">
    <property type="entry name" value="MFS general substrate transporter"/>
    <property type="match status" value="1"/>
</dbReference>
<evidence type="ECO:0000256" key="6">
    <source>
        <dbReference type="ARBA" id="ARBA00023242"/>
    </source>
</evidence>
<dbReference type="CDD" id="cd12148">
    <property type="entry name" value="fungal_TF_MHR"/>
    <property type="match status" value="1"/>
</dbReference>
<accession>A0AAW0S9R9</accession>
<dbReference type="Pfam" id="PF04082">
    <property type="entry name" value="Fungal_trans"/>
    <property type="match status" value="1"/>
</dbReference>
<comment type="subcellular location">
    <subcellularLocation>
        <location evidence="1">Membrane</location>
        <topology evidence="1">Multi-pass membrane protein</topology>
    </subcellularLocation>
</comment>
<evidence type="ECO:0000259" key="9">
    <source>
        <dbReference type="PROSITE" id="PS50850"/>
    </source>
</evidence>
<dbReference type="GO" id="GO:0022857">
    <property type="term" value="F:transmembrane transporter activity"/>
    <property type="evidence" value="ECO:0007669"/>
    <property type="project" value="InterPro"/>
</dbReference>
<evidence type="ECO:0000256" key="2">
    <source>
        <dbReference type="ARBA" id="ARBA00022448"/>
    </source>
</evidence>
<feature type="transmembrane region" description="Helical" evidence="8">
    <location>
        <begin position="427"/>
        <end position="446"/>
    </location>
</feature>
<keyword evidence="2" id="KW-0813">Transport</keyword>
<evidence type="ECO:0000256" key="4">
    <source>
        <dbReference type="ARBA" id="ARBA00022989"/>
    </source>
</evidence>
<dbReference type="GO" id="GO:0006351">
    <property type="term" value="P:DNA-templated transcription"/>
    <property type="evidence" value="ECO:0007669"/>
    <property type="project" value="InterPro"/>
</dbReference>
<feature type="domain" description="Major facilitator superfamily (MFS) profile" evidence="9">
    <location>
        <begin position="40"/>
        <end position="455"/>
    </location>
</feature>
<dbReference type="InterPro" id="IPR007219">
    <property type="entry name" value="XnlR_reg_dom"/>
</dbReference>
<dbReference type="Pfam" id="PF07690">
    <property type="entry name" value="MFS_1"/>
    <property type="match status" value="1"/>
</dbReference>
<evidence type="ECO:0000256" key="5">
    <source>
        <dbReference type="ARBA" id="ARBA00023136"/>
    </source>
</evidence>
<dbReference type="Proteomes" id="UP001397290">
    <property type="component" value="Unassembled WGS sequence"/>
</dbReference>
<evidence type="ECO:0000256" key="7">
    <source>
        <dbReference type="SAM" id="MobiDB-lite"/>
    </source>
</evidence>
<keyword evidence="11" id="KW-1185">Reference proteome</keyword>
<dbReference type="FunFam" id="1.20.1250.20:FF:000018">
    <property type="entry name" value="MFS transporter permease"/>
    <property type="match status" value="1"/>
</dbReference>
<feature type="transmembrane region" description="Helical" evidence="8">
    <location>
        <begin position="306"/>
        <end position="326"/>
    </location>
</feature>
<feature type="transmembrane region" description="Helical" evidence="8">
    <location>
        <begin position="107"/>
        <end position="125"/>
    </location>
</feature>
<dbReference type="InterPro" id="IPR036259">
    <property type="entry name" value="MFS_trans_sf"/>
</dbReference>
<dbReference type="CDD" id="cd17327">
    <property type="entry name" value="MFS_FEN2_like"/>
    <property type="match status" value="1"/>
</dbReference>
<dbReference type="PANTHER" id="PTHR43791:SF24">
    <property type="entry name" value="NICOTINIC ACID PLASMA MEMBRANE TRANSPORTER"/>
    <property type="match status" value="1"/>
</dbReference>
<feature type="transmembrane region" description="Helical" evidence="8">
    <location>
        <begin position="137"/>
        <end position="160"/>
    </location>
</feature>
<dbReference type="AlphaFoldDB" id="A0AAW0S9R9"/>
<protein>
    <recommendedName>
        <fullName evidence="9">Major facilitator superfamily (MFS) profile domain-containing protein</fullName>
    </recommendedName>
</protein>
<feature type="region of interest" description="Disordered" evidence="7">
    <location>
        <begin position="459"/>
        <end position="492"/>
    </location>
</feature>
<comment type="caution">
    <text evidence="10">The sequence shown here is derived from an EMBL/GenBank/DDBJ whole genome shotgun (WGS) entry which is preliminary data.</text>
</comment>
<gene>
    <name evidence="10" type="ORF">G3M48_002845</name>
</gene>
<dbReference type="SUPFAM" id="SSF103473">
    <property type="entry name" value="MFS general substrate transporter"/>
    <property type="match status" value="1"/>
</dbReference>
<reference evidence="10 11" key="1">
    <citation type="submission" date="2020-02" db="EMBL/GenBank/DDBJ databases">
        <title>Comparative genomics of the hypocrealean fungal genus Beauvera.</title>
        <authorList>
            <person name="Showalter D.N."/>
            <person name="Bushley K.E."/>
            <person name="Rehner S.A."/>
        </authorList>
    </citation>
    <scope>NUCLEOTIDE SEQUENCE [LARGE SCALE GENOMIC DNA]</scope>
    <source>
        <strain evidence="10 11">ARSEF4384</strain>
    </source>
</reference>
<feature type="transmembrane region" description="Helical" evidence="8">
    <location>
        <begin position="333"/>
        <end position="352"/>
    </location>
</feature>
<dbReference type="PANTHER" id="PTHR43791">
    <property type="entry name" value="PERMEASE-RELATED"/>
    <property type="match status" value="1"/>
</dbReference>
<evidence type="ECO:0000313" key="11">
    <source>
        <dbReference type="Proteomes" id="UP001397290"/>
    </source>
</evidence>
<keyword evidence="6" id="KW-0539">Nucleus</keyword>
<dbReference type="EMBL" id="JAAHCF010000002">
    <property type="protein sequence ID" value="KAK8150955.1"/>
    <property type="molecule type" value="Genomic_DNA"/>
</dbReference>
<name>A0AAW0S9R9_9HYPO</name>
<sequence>MAICEKDLDSGDNASTAMGVSAQIDKESERRVLSKFDWFVMPQMSILVLFAYLDRTNIGNARVFGFEESTGMSGTDFNNISMFFYITYIIFETPWVMAVRRFGPGRVLAVAIICWSAVTLGTGFVRGYGHVVACRVLLGAFEAGLFPALTSVVSDIYPAAKQGKRIAVLYISIALSGALGGLVAYGIQSMGEQRGLAAWRWLFIIEGAVSLAVGALCWVSLPGTPETAWFLDGAERSTMALLKARDHPYEVTDKFSWKQVGLAVSDPLVWLASIALFCSSIAMFGFSTFLPTLLKGMQYTSLQANYLSIPVYVLASIGTGLTTYISDRIRRRAICLIHSPILVMIGYAVGIGSSNKSAGYFGMFIVGAGVYSYNTVLLTWVSNNIHPDYKRSVAIAMVVSIGNAAGLAASQIYPIGDAPRYLVGNSLSLGFESLALACVALIYMLLRYRTGQKKKLIGQGIESNAGTRSRPMRSSPSSHSADGAEGFAGPGHYTASVSQRTHSLMDSAPSFEQSVGDMMPAQWSPDLEQLGQTETFMQDIPSFWSLPYEDASVADAADIVEPSIGNEVPSRPQTQTTLNRHDRSTSFIGYSNESDPFLLEHYPYGALDELDFFMVTYRRPSLQGVSAGHPPIHFLQSKPQAALQNQEAMGNCLALENERDVLNDLVSVEMGVALLRLYLQFIFQNLPIVSVAKLEDEQEFIRSTSPGVLAGMFALALPFTSWDEQLCLDSAYSKPDASKLWQISYSCLQKELHFPSPSTIQMCLLLLNTTTFDPVAVETPFAWSLACSVLAIAQSLGLHVEPSRWKIPQDEIRLRRRLWWAVVVEHSWRAVTHGRSTMLREDDCNVAPISYADFAGSDNPSNAADYFISFCLLTNLVNEICRSFFTLRAVSRVQNLTDILDRAKPLQRSLFIWLESLPQSLRLDQVPDTTEEIPDSRASLHIAYFTAHVLLYRALLRPIVGQNLVNDETAHQVLQEARDFMRTLTTVSAHLIPGDKELFATWRNVLRARVGSWPLLRFAVVKVDAVFWKKMDHTSRK</sequence>
<dbReference type="GO" id="GO:0008270">
    <property type="term" value="F:zinc ion binding"/>
    <property type="evidence" value="ECO:0007669"/>
    <property type="project" value="InterPro"/>
</dbReference>